<dbReference type="Proteomes" id="UP000244064">
    <property type="component" value="Unassembled WGS sequence"/>
</dbReference>
<proteinExistence type="predicted"/>
<feature type="domain" description="AB hydrolase-1" evidence="3">
    <location>
        <begin position="57"/>
        <end position="258"/>
    </location>
</feature>
<dbReference type="OrthoDB" id="7813811at2"/>
<dbReference type="PANTHER" id="PTHR11005">
    <property type="entry name" value="LYSOSOMAL ACID LIPASE-RELATED"/>
    <property type="match status" value="1"/>
</dbReference>
<dbReference type="SUPFAM" id="SSF53474">
    <property type="entry name" value="alpha/beta-Hydrolases"/>
    <property type="match status" value="1"/>
</dbReference>
<gene>
    <name evidence="4" type="ORF">DBO85_15220</name>
</gene>
<keyword evidence="2" id="KW-0443">Lipid metabolism</keyword>
<reference evidence="4 5" key="1">
    <citation type="submission" date="2018-04" db="EMBL/GenBank/DDBJ databases">
        <title>Pseudomonas sp. nov., isolated from mangrove soil.</title>
        <authorList>
            <person name="Chen C."/>
        </authorList>
    </citation>
    <scope>NUCLEOTIDE SEQUENCE [LARGE SCALE GENOMIC DNA]</scope>
    <source>
        <strain evidence="4 5">TC-11</strain>
    </source>
</reference>
<organism evidence="4 5">
    <name type="scientific">Pseudomonas mangrovi</name>
    <dbReference type="NCBI Taxonomy" id="2161748"/>
    <lineage>
        <taxon>Bacteria</taxon>
        <taxon>Pseudomonadati</taxon>
        <taxon>Pseudomonadota</taxon>
        <taxon>Gammaproteobacteria</taxon>
        <taxon>Pseudomonadales</taxon>
        <taxon>Pseudomonadaceae</taxon>
        <taxon>Pseudomonas</taxon>
    </lineage>
</organism>
<comment type="caution">
    <text evidence="4">The sequence shown here is derived from an EMBL/GenBank/DDBJ whole genome shotgun (WGS) entry which is preliminary data.</text>
</comment>
<keyword evidence="1" id="KW-0442">Lipid degradation</keyword>
<sequence>MQSSSRLFPVVLSSAEIRADLSEDVYLLRHGRASDSSVELALTRLGRADAGKPGVPVILLHGSFSNRRFWYSPRGIGPGAFLARAGFDVWIAEMRGHGLSPRNQRYRHNQVRDYAAEDLPAIADFVIEQNGCIPHWVGHSLGGTVLAAAFGGGFLDAQRGASLALFGSQVSRLYWPLKIPPLEWALRLVLGRFNYLSGSRFKRGPEDEPMGVVLESLRWHRLFGRFGDRTQDWGAGLREVAVPLFAVAGAGDRQDPPAQCYKLFEQFGSAQRTWLCLGRDAGFSCDFGHVDMLVSRAAEQEVWPLLAQWLNSVTVNVARDERLTVSG</sequence>
<evidence type="ECO:0000256" key="2">
    <source>
        <dbReference type="ARBA" id="ARBA00023098"/>
    </source>
</evidence>
<dbReference type="InterPro" id="IPR029058">
    <property type="entry name" value="AB_hydrolase_fold"/>
</dbReference>
<dbReference type="Gene3D" id="3.40.50.1820">
    <property type="entry name" value="alpha/beta hydrolase"/>
    <property type="match status" value="2"/>
</dbReference>
<name>A0A2T5P7C1_9PSED</name>
<accession>A0A2T5P7C1</accession>
<dbReference type="AlphaFoldDB" id="A0A2T5P7C1"/>
<dbReference type="RefSeq" id="WP_108108102.1">
    <property type="nucleotide sequence ID" value="NZ_QASN01000020.1"/>
</dbReference>
<evidence type="ECO:0000259" key="3">
    <source>
        <dbReference type="Pfam" id="PF12697"/>
    </source>
</evidence>
<dbReference type="GO" id="GO:0016787">
    <property type="term" value="F:hydrolase activity"/>
    <property type="evidence" value="ECO:0007669"/>
    <property type="project" value="UniProtKB-KW"/>
</dbReference>
<evidence type="ECO:0000256" key="1">
    <source>
        <dbReference type="ARBA" id="ARBA00022963"/>
    </source>
</evidence>
<keyword evidence="5" id="KW-1185">Reference proteome</keyword>
<dbReference type="InterPro" id="IPR000073">
    <property type="entry name" value="AB_hydrolase_1"/>
</dbReference>
<evidence type="ECO:0000313" key="5">
    <source>
        <dbReference type="Proteomes" id="UP000244064"/>
    </source>
</evidence>
<evidence type="ECO:0000313" key="4">
    <source>
        <dbReference type="EMBL" id="PTU73659.1"/>
    </source>
</evidence>
<keyword evidence="4" id="KW-0378">Hydrolase</keyword>
<dbReference type="GO" id="GO:0016042">
    <property type="term" value="P:lipid catabolic process"/>
    <property type="evidence" value="ECO:0007669"/>
    <property type="project" value="UniProtKB-KW"/>
</dbReference>
<dbReference type="EMBL" id="QASN01000020">
    <property type="protein sequence ID" value="PTU73659.1"/>
    <property type="molecule type" value="Genomic_DNA"/>
</dbReference>
<protein>
    <submittedName>
        <fullName evidence="4">Alpha/beta hydrolase</fullName>
    </submittedName>
</protein>
<dbReference type="Pfam" id="PF12697">
    <property type="entry name" value="Abhydrolase_6"/>
    <property type="match status" value="1"/>
</dbReference>